<organism evidence="2 3">
    <name type="scientific">Cardamine amara subsp. amara</name>
    <dbReference type="NCBI Taxonomy" id="228776"/>
    <lineage>
        <taxon>Eukaryota</taxon>
        <taxon>Viridiplantae</taxon>
        <taxon>Streptophyta</taxon>
        <taxon>Embryophyta</taxon>
        <taxon>Tracheophyta</taxon>
        <taxon>Spermatophyta</taxon>
        <taxon>Magnoliopsida</taxon>
        <taxon>eudicotyledons</taxon>
        <taxon>Gunneridae</taxon>
        <taxon>Pentapetalae</taxon>
        <taxon>rosids</taxon>
        <taxon>malvids</taxon>
        <taxon>Brassicales</taxon>
        <taxon>Brassicaceae</taxon>
        <taxon>Cardamineae</taxon>
        <taxon>Cardamine</taxon>
    </lineage>
</organism>
<evidence type="ECO:0000256" key="1">
    <source>
        <dbReference type="SAM" id="MobiDB-lite"/>
    </source>
</evidence>
<dbReference type="AlphaFoldDB" id="A0ABD1BH39"/>
<evidence type="ECO:0000313" key="2">
    <source>
        <dbReference type="EMBL" id="KAL1217014.1"/>
    </source>
</evidence>
<feature type="compositionally biased region" description="Basic and acidic residues" evidence="1">
    <location>
        <begin position="48"/>
        <end position="65"/>
    </location>
</feature>
<evidence type="ECO:0000313" key="3">
    <source>
        <dbReference type="Proteomes" id="UP001558713"/>
    </source>
</evidence>
<gene>
    <name evidence="2" type="ORF">V5N11_021367</name>
</gene>
<feature type="region of interest" description="Disordered" evidence="1">
    <location>
        <begin position="46"/>
        <end position="65"/>
    </location>
</feature>
<feature type="region of interest" description="Disordered" evidence="1">
    <location>
        <begin position="132"/>
        <end position="216"/>
    </location>
</feature>
<accession>A0ABD1BH39</accession>
<name>A0ABD1BH39_CARAN</name>
<dbReference type="EMBL" id="JBANAX010000253">
    <property type="protein sequence ID" value="KAL1217014.1"/>
    <property type="molecule type" value="Genomic_DNA"/>
</dbReference>
<comment type="caution">
    <text evidence="2">The sequence shown here is derived from an EMBL/GenBank/DDBJ whole genome shotgun (WGS) entry which is preliminary data.</text>
</comment>
<feature type="compositionally biased region" description="Acidic residues" evidence="1">
    <location>
        <begin position="202"/>
        <end position="216"/>
    </location>
</feature>
<protein>
    <submittedName>
        <fullName evidence="2">Protein DA1-related 7</fullName>
    </submittedName>
</protein>
<sequence>MKWCLPCFKPSTSEDPFVAEIGLAIQVSQCEAEEQEANQLDFAIQESSRIHREQEQEEERRRTKEIEKDAQIANGIQYEEREKQISYKTALEEEEDEQITKAVKKSLKEKGKRKQLEYDQVENDKQHALMVQEESPPRFEENNNISTSAPVDEDEQRAIWESLKRNGKTKQSEDEVEEDGKLPKVNPPRFEENNMSTRAPMDEDETAGYLGEFEEK</sequence>
<dbReference type="Proteomes" id="UP001558713">
    <property type="component" value="Unassembled WGS sequence"/>
</dbReference>
<keyword evidence="3" id="KW-1185">Reference proteome</keyword>
<reference evidence="2 3" key="1">
    <citation type="submission" date="2024-04" db="EMBL/GenBank/DDBJ databases">
        <title>Genome assembly C_amara_ONT_v2.</title>
        <authorList>
            <person name="Yant L."/>
            <person name="Moore C."/>
            <person name="Slenker M."/>
        </authorList>
    </citation>
    <scope>NUCLEOTIDE SEQUENCE [LARGE SCALE GENOMIC DNA]</scope>
    <source>
        <tissue evidence="2">Leaf</tissue>
    </source>
</reference>
<proteinExistence type="predicted"/>